<evidence type="ECO:0000259" key="12">
    <source>
        <dbReference type="PROSITE" id="PS50109"/>
    </source>
</evidence>
<evidence type="ECO:0000256" key="9">
    <source>
        <dbReference type="ARBA" id="ARBA00023136"/>
    </source>
</evidence>
<dbReference type="PRINTS" id="PR00344">
    <property type="entry name" value="BCTRLSENSOR"/>
</dbReference>
<dbReference type="InterPro" id="IPR036890">
    <property type="entry name" value="HATPase_C_sf"/>
</dbReference>
<evidence type="ECO:0000256" key="2">
    <source>
        <dbReference type="ARBA" id="ARBA00004370"/>
    </source>
</evidence>
<evidence type="ECO:0000256" key="3">
    <source>
        <dbReference type="ARBA" id="ARBA00012438"/>
    </source>
</evidence>
<keyword evidence="7 13" id="KW-0418">Kinase</keyword>
<keyword evidence="5" id="KW-0808">Transferase</keyword>
<keyword evidence="8 11" id="KW-1133">Transmembrane helix</keyword>
<dbReference type="Gene3D" id="3.30.565.10">
    <property type="entry name" value="Histidine kinase-like ATPase, C-terminal domain"/>
    <property type="match status" value="1"/>
</dbReference>
<comment type="caution">
    <text evidence="13">The sequence shown here is derived from an EMBL/GenBank/DDBJ whole genome shotgun (WGS) entry which is preliminary data.</text>
</comment>
<organism evidence="13 14">
    <name type="scientific">Robbsia betulipollinis</name>
    <dbReference type="NCBI Taxonomy" id="2981849"/>
    <lineage>
        <taxon>Bacteria</taxon>
        <taxon>Pseudomonadati</taxon>
        <taxon>Pseudomonadota</taxon>
        <taxon>Betaproteobacteria</taxon>
        <taxon>Burkholderiales</taxon>
        <taxon>Burkholderiaceae</taxon>
        <taxon>Robbsia</taxon>
    </lineage>
</organism>
<gene>
    <name evidence="13" type="ORF">OVY01_00760</name>
</gene>
<keyword evidence="9 11" id="KW-0472">Membrane</keyword>
<dbReference type="PANTHER" id="PTHR45436:SF5">
    <property type="entry name" value="SENSOR HISTIDINE KINASE TRCS"/>
    <property type="match status" value="1"/>
</dbReference>
<keyword evidence="4" id="KW-0597">Phosphoprotein</keyword>
<evidence type="ECO:0000313" key="13">
    <source>
        <dbReference type="EMBL" id="MCY0385793.1"/>
    </source>
</evidence>
<name>A0ABT3ZGZ1_9BURK</name>
<accession>A0ABT3ZGZ1</accession>
<dbReference type="RefSeq" id="WP_267844911.1">
    <property type="nucleotide sequence ID" value="NZ_JAPMXC010000001.1"/>
</dbReference>
<feature type="region of interest" description="Disordered" evidence="10">
    <location>
        <begin position="224"/>
        <end position="243"/>
    </location>
</feature>
<dbReference type="InterPro" id="IPR005467">
    <property type="entry name" value="His_kinase_dom"/>
</dbReference>
<dbReference type="GO" id="GO:0016301">
    <property type="term" value="F:kinase activity"/>
    <property type="evidence" value="ECO:0007669"/>
    <property type="project" value="UniProtKB-KW"/>
</dbReference>
<dbReference type="PANTHER" id="PTHR45436">
    <property type="entry name" value="SENSOR HISTIDINE KINASE YKOH"/>
    <property type="match status" value="1"/>
</dbReference>
<proteinExistence type="predicted"/>
<comment type="subcellular location">
    <subcellularLocation>
        <location evidence="2">Membrane</location>
    </subcellularLocation>
</comment>
<dbReference type="PROSITE" id="PS51257">
    <property type="entry name" value="PROKAR_LIPOPROTEIN"/>
    <property type="match status" value="1"/>
</dbReference>
<evidence type="ECO:0000256" key="11">
    <source>
        <dbReference type="SAM" id="Phobius"/>
    </source>
</evidence>
<dbReference type="SUPFAM" id="SSF55874">
    <property type="entry name" value="ATPase domain of HSP90 chaperone/DNA topoisomerase II/histidine kinase"/>
    <property type="match status" value="1"/>
</dbReference>
<reference evidence="13" key="1">
    <citation type="submission" date="2022-11" db="EMBL/GenBank/DDBJ databases">
        <title>Robbsia betulipollinis sp. nov., isolated from pollen of birch (Betula pendula).</title>
        <authorList>
            <person name="Shi H."/>
            <person name="Ambika Manirajan B."/>
            <person name="Ratering S."/>
            <person name="Geissler-Plaum R."/>
            <person name="Schnell S."/>
        </authorList>
    </citation>
    <scope>NUCLEOTIDE SEQUENCE</scope>
    <source>
        <strain evidence="13">Bb-Pol-6</strain>
    </source>
</reference>
<feature type="domain" description="Histidine kinase" evidence="12">
    <location>
        <begin position="249"/>
        <end position="413"/>
    </location>
</feature>
<dbReference type="Proteomes" id="UP001082899">
    <property type="component" value="Unassembled WGS sequence"/>
</dbReference>
<sequence length="415" mass="45174">MSMKPSSTLALTLTQRLSLVFAALLLACCGASAWLRIHSNDLHEKEVIQSLSRGLASHIAGNRTLMDASGPRTDALKALFGQLMVVNPSVEVYLLDSEGTIRGDDAPAGHLKRERVDLAPIKRFLGGAPLPVFGDDPRSAAGRKVFSAAPVAGTADRPGGYIYVVLQSELRDRLDAEVQANAVLKTTLRLMALVAVLGLLAGLTAFWLITRPLRRLTQAMRHFDANGEPDKQPRVPRTASTNQRDDIVVLDEPAKLEYGLVSLDPEVFSLEDLLQDVLEKFELSVAAKRIALHVERPPALPAIRADLGMIERILTNLLDNAIRHTPEEGVVTVLLSHHDQRVWVTCRDTGPGIPAAMRDSLFVRPFHSGRVAQSGGLGLLLVHRMLQLHGGHITLVDETATGTTFRFDLPAARTD</sequence>
<dbReference type="InterPro" id="IPR050428">
    <property type="entry name" value="TCS_sensor_his_kinase"/>
</dbReference>
<evidence type="ECO:0000256" key="7">
    <source>
        <dbReference type="ARBA" id="ARBA00022777"/>
    </source>
</evidence>
<dbReference type="Pfam" id="PF02518">
    <property type="entry name" value="HATPase_c"/>
    <property type="match status" value="1"/>
</dbReference>
<dbReference type="PROSITE" id="PS50109">
    <property type="entry name" value="HIS_KIN"/>
    <property type="match status" value="1"/>
</dbReference>
<keyword evidence="14" id="KW-1185">Reference proteome</keyword>
<dbReference type="EMBL" id="JAPMXC010000001">
    <property type="protein sequence ID" value="MCY0385793.1"/>
    <property type="molecule type" value="Genomic_DNA"/>
</dbReference>
<protein>
    <recommendedName>
        <fullName evidence="3">histidine kinase</fullName>
        <ecNumber evidence="3">2.7.13.3</ecNumber>
    </recommendedName>
</protein>
<dbReference type="InterPro" id="IPR003594">
    <property type="entry name" value="HATPase_dom"/>
</dbReference>
<evidence type="ECO:0000256" key="10">
    <source>
        <dbReference type="SAM" id="MobiDB-lite"/>
    </source>
</evidence>
<dbReference type="CDD" id="cd00075">
    <property type="entry name" value="HATPase"/>
    <property type="match status" value="1"/>
</dbReference>
<feature type="compositionally biased region" description="Basic and acidic residues" evidence="10">
    <location>
        <begin position="224"/>
        <end position="233"/>
    </location>
</feature>
<evidence type="ECO:0000256" key="6">
    <source>
        <dbReference type="ARBA" id="ARBA00022692"/>
    </source>
</evidence>
<dbReference type="InterPro" id="IPR004358">
    <property type="entry name" value="Sig_transdc_His_kin-like_C"/>
</dbReference>
<feature type="transmembrane region" description="Helical" evidence="11">
    <location>
        <begin position="190"/>
        <end position="210"/>
    </location>
</feature>
<keyword evidence="6 11" id="KW-0812">Transmembrane</keyword>
<dbReference type="EC" id="2.7.13.3" evidence="3"/>
<evidence type="ECO:0000256" key="4">
    <source>
        <dbReference type="ARBA" id="ARBA00022553"/>
    </source>
</evidence>
<evidence type="ECO:0000256" key="1">
    <source>
        <dbReference type="ARBA" id="ARBA00000085"/>
    </source>
</evidence>
<comment type="catalytic activity">
    <reaction evidence="1">
        <text>ATP + protein L-histidine = ADP + protein N-phospho-L-histidine.</text>
        <dbReference type="EC" id="2.7.13.3"/>
    </reaction>
</comment>
<evidence type="ECO:0000256" key="5">
    <source>
        <dbReference type="ARBA" id="ARBA00022679"/>
    </source>
</evidence>
<evidence type="ECO:0000256" key="8">
    <source>
        <dbReference type="ARBA" id="ARBA00022989"/>
    </source>
</evidence>
<dbReference type="SMART" id="SM00387">
    <property type="entry name" value="HATPase_c"/>
    <property type="match status" value="1"/>
</dbReference>
<evidence type="ECO:0000313" key="14">
    <source>
        <dbReference type="Proteomes" id="UP001082899"/>
    </source>
</evidence>